<accession>A0A1Y1QXW4</accession>
<reference evidence="1 2" key="1">
    <citation type="submission" date="2017-01" db="EMBL/GenBank/DDBJ databases">
        <title>Novel large sulfur bacteria in the metagenomes of groundwater-fed chemosynthetic microbial mats in the Lake Huron basin.</title>
        <authorList>
            <person name="Sharrar A.M."/>
            <person name="Flood B.E."/>
            <person name="Bailey J.V."/>
            <person name="Jones D.S."/>
            <person name="Biddanda B."/>
            <person name="Ruberg S.A."/>
            <person name="Marcus D.N."/>
            <person name="Dick G.J."/>
        </authorList>
    </citation>
    <scope>NUCLEOTIDE SEQUENCE [LARGE SCALE GENOMIC DNA]</scope>
    <source>
        <strain evidence="1">A8</strain>
    </source>
</reference>
<dbReference type="SUPFAM" id="SSF48452">
    <property type="entry name" value="TPR-like"/>
    <property type="match status" value="1"/>
</dbReference>
<proteinExistence type="predicted"/>
<name>A0A1Y1QXW4_9GAMM</name>
<evidence type="ECO:0008006" key="3">
    <source>
        <dbReference type="Google" id="ProtNLM"/>
    </source>
</evidence>
<comment type="caution">
    <text evidence="1">The sequence shown here is derived from an EMBL/GenBank/DDBJ whole genome shotgun (WGS) entry which is preliminary data.</text>
</comment>
<evidence type="ECO:0000313" key="2">
    <source>
        <dbReference type="Proteomes" id="UP000192491"/>
    </source>
</evidence>
<dbReference type="EMBL" id="MTEJ01000010">
    <property type="protein sequence ID" value="OQX15846.1"/>
    <property type="molecule type" value="Genomic_DNA"/>
</dbReference>
<protein>
    <recommendedName>
        <fullName evidence="3">Tetratricopeptide repeat protein</fullName>
    </recommendedName>
</protein>
<dbReference type="InterPro" id="IPR011990">
    <property type="entry name" value="TPR-like_helical_dom_sf"/>
</dbReference>
<sequence>MQATVQLLQLISEIGYMACFAGQTKRSQVIMDGVSAIGIEQTPIKMGVAIIKIYAGYYEQAIAILRDDVLLNEPKHMSAKCFLGIALSQKGQKAEAKALFEEVIRLGNSDESSIAAAYLNQ</sequence>
<dbReference type="AlphaFoldDB" id="A0A1Y1QXW4"/>
<dbReference type="Gene3D" id="1.25.40.10">
    <property type="entry name" value="Tetratricopeptide repeat domain"/>
    <property type="match status" value="1"/>
</dbReference>
<organism evidence="1 2">
    <name type="scientific">Thiothrix lacustris</name>
    <dbReference type="NCBI Taxonomy" id="525917"/>
    <lineage>
        <taxon>Bacteria</taxon>
        <taxon>Pseudomonadati</taxon>
        <taxon>Pseudomonadota</taxon>
        <taxon>Gammaproteobacteria</taxon>
        <taxon>Thiotrichales</taxon>
        <taxon>Thiotrichaceae</taxon>
        <taxon>Thiothrix</taxon>
    </lineage>
</organism>
<evidence type="ECO:0000313" key="1">
    <source>
        <dbReference type="EMBL" id="OQX15846.1"/>
    </source>
</evidence>
<gene>
    <name evidence="1" type="ORF">BWK73_05550</name>
</gene>
<dbReference type="Proteomes" id="UP000192491">
    <property type="component" value="Unassembled WGS sequence"/>
</dbReference>